<evidence type="ECO:0000256" key="1">
    <source>
        <dbReference type="SAM" id="MobiDB-lite"/>
    </source>
</evidence>
<feature type="region of interest" description="Disordered" evidence="1">
    <location>
        <begin position="167"/>
        <end position="196"/>
    </location>
</feature>
<gene>
    <name evidence="2" type="ORF">IPN02_14605</name>
</gene>
<dbReference type="AlphaFoldDB" id="A0A936TE54"/>
<comment type="caution">
    <text evidence="2">The sequence shown here is derived from an EMBL/GenBank/DDBJ whole genome shotgun (WGS) entry which is preliminary data.</text>
</comment>
<evidence type="ECO:0000313" key="3">
    <source>
        <dbReference type="Proteomes" id="UP000727993"/>
    </source>
</evidence>
<evidence type="ECO:0000313" key="2">
    <source>
        <dbReference type="EMBL" id="MBK9298033.1"/>
    </source>
</evidence>
<dbReference type="EMBL" id="JADJZA010000008">
    <property type="protein sequence ID" value="MBK9298033.1"/>
    <property type="molecule type" value="Genomic_DNA"/>
</dbReference>
<name>A0A936TE54_9ACTN</name>
<sequence length="365" mass="38382">MRPGRWVDLTEEDFDDPLSGVYPQVDGSWVETGQRPYDHSVDGYINEGYPDDGFVDDGVVDHRVVDRQVADGAYVDDGYAHEQHVDGDYAWNGYEWILQVPEVVSADQFEHAGYEPDAYAPSGRAAGDPPAPWWEVPIWKPPRVFFVIGALAITLIAWPLSKGSEVDRAGAATGEGPVGSVPVADGGDSTGAGSFGRQWSAKVPGVLTFLGNPSRSFNGSGPLPANPRVAARHDPAGSGAGPSSQTLIAEREGRTWAITAGLDGKVGFSDADTGEQLLSPLETSRPIRATPTLDPDGYPCCTSAATTASCGWWPSTGAEPPMWCGAFAPRRSAPRSGAPTGAARRSSSATGWSSEGATPTCTSSS</sequence>
<feature type="compositionally biased region" description="Polar residues" evidence="1">
    <location>
        <begin position="345"/>
        <end position="365"/>
    </location>
</feature>
<organism evidence="2 3">
    <name type="scientific">Candidatus Neomicrothrix subdominans</name>
    <dbReference type="NCBI Taxonomy" id="2954438"/>
    <lineage>
        <taxon>Bacteria</taxon>
        <taxon>Bacillati</taxon>
        <taxon>Actinomycetota</taxon>
        <taxon>Acidimicrobiia</taxon>
        <taxon>Acidimicrobiales</taxon>
        <taxon>Microthrixaceae</taxon>
        <taxon>Candidatus Neomicrothrix</taxon>
    </lineage>
</organism>
<dbReference type="Proteomes" id="UP000727993">
    <property type="component" value="Unassembled WGS sequence"/>
</dbReference>
<protein>
    <submittedName>
        <fullName evidence="2">Uncharacterized protein</fullName>
    </submittedName>
</protein>
<feature type="region of interest" description="Disordered" evidence="1">
    <location>
        <begin position="325"/>
        <end position="365"/>
    </location>
</feature>
<accession>A0A936TE54</accession>
<proteinExistence type="predicted"/>
<reference evidence="2 3" key="1">
    <citation type="submission" date="2020-10" db="EMBL/GenBank/DDBJ databases">
        <title>Connecting structure to function with the recovery of over 1000 high-quality activated sludge metagenome-assembled genomes encoding full-length rRNA genes using long-read sequencing.</title>
        <authorList>
            <person name="Singleton C.M."/>
            <person name="Petriglieri F."/>
            <person name="Kristensen J.M."/>
            <person name="Kirkegaard R.H."/>
            <person name="Michaelsen T.Y."/>
            <person name="Andersen M.H."/>
            <person name="Karst S.M."/>
            <person name="Dueholm M.S."/>
            <person name="Nielsen P.H."/>
            <person name="Albertsen M."/>
        </authorList>
    </citation>
    <scope>NUCLEOTIDE SEQUENCE [LARGE SCALE GENOMIC DNA]</scope>
    <source>
        <strain evidence="2">Lyne_18-Q3-R50-59_MAXAC.006</strain>
    </source>
</reference>